<evidence type="ECO:0000256" key="7">
    <source>
        <dbReference type="ARBA" id="ARBA00022989"/>
    </source>
</evidence>
<name>A0AAN9BJD5_9CAEN</name>
<evidence type="ECO:0000256" key="4">
    <source>
        <dbReference type="ARBA" id="ARBA00022692"/>
    </source>
</evidence>
<feature type="domain" description="Nicastrin small lobe" evidence="12">
    <location>
        <begin position="43"/>
        <end position="211"/>
    </location>
</feature>
<sequence length="713" mass="79424">MATHSRQLYLLLTLIFLLSHCISQVRPKRIKDMIYIPLEAQNACFRLLNATNQIGCSSAQAGNTGAVHYMQTDDDMDFVLKTGTTNPYIPILDAKDFTTDKVLKLAKSDRVNGIVVISVNLTTSDLPNGFSADKSCPNEGYGNHQGCDKKWNAAGHGMLFEDLDIPIFSLTAQGDVDKILTRCWEPFNKPINGKARTFPVCAVQLLSPMFAAKDAETCIRRSNLINDLSVTIYCDPLGDKNVVTTLKAIPSNETRPPKSVIVVATRVDSFSMFQNEFPSADTTVTGIVTLLATAKALWKLQDFIASQKSSKDVMFAFFQGEAFDYIGSSRMLYEMKKNRFPAATGGNVKLQTIDMKHIAQFVELSQVGLRDQDSLWLHVDPKAHNQTVDMLAKLKKYGAASNTTFNESPVADSLPPASLQTFLKEAGDGSLPSFVVTDHKEAFTNKFYNSRLDVASSIGADYPKDMNDTNEQYNANTTQSERITGLATALAQYLFWAATGNESTPEELQADIEDVNHMLFCFLHSPHCELFNYTISPDNADALNKNKQPFPFYVTVTSSTNQVTSLIQRVLGYFTGKVVNGSADNCKVTDSDERYSYMWMQGPMKTPGGSREAVCYKNTVKLSVAESPAFADDMEDYDWNSRKYSTWTESRWDTFTIRVFMIPSKQFQTQVLSTGVIFLVVSLVFMYWVNAKADILFTRTGVSREYLVNPADT</sequence>
<dbReference type="EMBL" id="JBAMIC010000007">
    <property type="protein sequence ID" value="KAK7106251.1"/>
    <property type="molecule type" value="Genomic_DNA"/>
</dbReference>
<evidence type="ECO:0000256" key="11">
    <source>
        <dbReference type="SAM" id="SignalP"/>
    </source>
</evidence>
<dbReference type="PANTHER" id="PTHR21092:SF0">
    <property type="entry name" value="NICASTRIN"/>
    <property type="match status" value="1"/>
</dbReference>
<dbReference type="InterPro" id="IPR008710">
    <property type="entry name" value="Nicastrin"/>
</dbReference>
<comment type="subcellular location">
    <subcellularLocation>
        <location evidence="1">Membrane</location>
        <topology evidence="1">Single-pass type I membrane protein</topology>
    </subcellularLocation>
</comment>
<keyword evidence="9" id="KW-0325">Glycoprotein</keyword>
<keyword evidence="7 10" id="KW-1133">Transmembrane helix</keyword>
<reference evidence="13 14" key="1">
    <citation type="submission" date="2024-02" db="EMBL/GenBank/DDBJ databases">
        <title>Chromosome-scale genome assembly of the rough periwinkle Littorina saxatilis.</title>
        <authorList>
            <person name="De Jode A."/>
            <person name="Faria R."/>
            <person name="Formenti G."/>
            <person name="Sims Y."/>
            <person name="Smith T.P."/>
            <person name="Tracey A."/>
            <person name="Wood J.M.D."/>
            <person name="Zagrodzka Z.B."/>
            <person name="Johannesson K."/>
            <person name="Butlin R.K."/>
            <person name="Leder E.H."/>
        </authorList>
    </citation>
    <scope>NUCLEOTIDE SEQUENCE [LARGE SCALE GENOMIC DNA]</scope>
    <source>
        <strain evidence="13">Snail1</strain>
        <tissue evidence="13">Muscle</tissue>
    </source>
</reference>
<evidence type="ECO:0000256" key="5">
    <source>
        <dbReference type="ARBA" id="ARBA00022729"/>
    </source>
</evidence>
<dbReference type="SUPFAM" id="SSF53187">
    <property type="entry name" value="Zn-dependent exopeptidases"/>
    <property type="match status" value="1"/>
</dbReference>
<keyword evidence="8 10" id="KW-0472">Membrane</keyword>
<evidence type="ECO:0000313" key="14">
    <source>
        <dbReference type="Proteomes" id="UP001374579"/>
    </source>
</evidence>
<comment type="caution">
    <text evidence="13">The sequence shown here is derived from an EMBL/GenBank/DDBJ whole genome shotgun (WGS) entry which is preliminary data.</text>
</comment>
<keyword evidence="5 11" id="KW-0732">Signal</keyword>
<keyword evidence="6" id="KW-0914">Notch signaling pathway</keyword>
<dbReference type="GO" id="GO:0007219">
    <property type="term" value="P:Notch signaling pathway"/>
    <property type="evidence" value="ECO:0007669"/>
    <property type="project" value="UniProtKB-KW"/>
</dbReference>
<feature type="chain" id="PRO_5042814854" description="Nicastrin" evidence="11">
    <location>
        <begin position="28"/>
        <end position="713"/>
    </location>
</feature>
<evidence type="ECO:0000256" key="2">
    <source>
        <dbReference type="ARBA" id="ARBA00007717"/>
    </source>
</evidence>
<comment type="similarity">
    <text evidence="2">Belongs to the nicastrin family.</text>
</comment>
<evidence type="ECO:0000256" key="1">
    <source>
        <dbReference type="ARBA" id="ARBA00004479"/>
    </source>
</evidence>
<evidence type="ECO:0000256" key="6">
    <source>
        <dbReference type="ARBA" id="ARBA00022976"/>
    </source>
</evidence>
<organism evidence="13 14">
    <name type="scientific">Littorina saxatilis</name>
    <dbReference type="NCBI Taxonomy" id="31220"/>
    <lineage>
        <taxon>Eukaryota</taxon>
        <taxon>Metazoa</taxon>
        <taxon>Spiralia</taxon>
        <taxon>Lophotrochozoa</taxon>
        <taxon>Mollusca</taxon>
        <taxon>Gastropoda</taxon>
        <taxon>Caenogastropoda</taxon>
        <taxon>Littorinimorpha</taxon>
        <taxon>Littorinoidea</taxon>
        <taxon>Littorinidae</taxon>
        <taxon>Littorina</taxon>
    </lineage>
</organism>
<dbReference type="Proteomes" id="UP001374579">
    <property type="component" value="Unassembled WGS sequence"/>
</dbReference>
<dbReference type="Pfam" id="PF05450">
    <property type="entry name" value="Nicastrin"/>
    <property type="match status" value="1"/>
</dbReference>
<evidence type="ECO:0000256" key="3">
    <source>
        <dbReference type="ARBA" id="ARBA00015303"/>
    </source>
</evidence>
<evidence type="ECO:0000259" key="12">
    <source>
        <dbReference type="Pfam" id="PF18266"/>
    </source>
</evidence>
<dbReference type="AlphaFoldDB" id="A0AAN9BJD5"/>
<dbReference type="GO" id="GO:0005886">
    <property type="term" value="C:plasma membrane"/>
    <property type="evidence" value="ECO:0007669"/>
    <property type="project" value="UniProtKB-ARBA"/>
</dbReference>
<feature type="signal peptide" evidence="11">
    <location>
        <begin position="1"/>
        <end position="27"/>
    </location>
</feature>
<keyword evidence="14" id="KW-1185">Reference proteome</keyword>
<dbReference type="GO" id="GO:0016485">
    <property type="term" value="P:protein processing"/>
    <property type="evidence" value="ECO:0007669"/>
    <property type="project" value="InterPro"/>
</dbReference>
<accession>A0AAN9BJD5</accession>
<evidence type="ECO:0000256" key="10">
    <source>
        <dbReference type="SAM" id="Phobius"/>
    </source>
</evidence>
<evidence type="ECO:0000313" key="13">
    <source>
        <dbReference type="EMBL" id="KAK7106251.1"/>
    </source>
</evidence>
<dbReference type="Gene3D" id="3.40.630.10">
    <property type="entry name" value="Zn peptidases"/>
    <property type="match status" value="1"/>
</dbReference>
<keyword evidence="4 10" id="KW-0812">Transmembrane</keyword>
<gene>
    <name evidence="13" type="ORF">V1264_017524</name>
</gene>
<dbReference type="Pfam" id="PF18266">
    <property type="entry name" value="Ncstrn_small"/>
    <property type="match status" value="1"/>
</dbReference>
<proteinExistence type="inferred from homology"/>
<dbReference type="PANTHER" id="PTHR21092">
    <property type="entry name" value="NICASTRIN"/>
    <property type="match status" value="1"/>
</dbReference>
<evidence type="ECO:0000256" key="9">
    <source>
        <dbReference type="ARBA" id="ARBA00023180"/>
    </source>
</evidence>
<dbReference type="GO" id="GO:0007220">
    <property type="term" value="P:Notch receptor processing"/>
    <property type="evidence" value="ECO:0007669"/>
    <property type="project" value="TreeGrafter"/>
</dbReference>
<protein>
    <recommendedName>
        <fullName evidence="3">Nicastrin</fullName>
    </recommendedName>
</protein>
<evidence type="ECO:0000256" key="8">
    <source>
        <dbReference type="ARBA" id="ARBA00023136"/>
    </source>
</evidence>
<dbReference type="InterPro" id="IPR041084">
    <property type="entry name" value="Ncstrn_small"/>
</dbReference>
<feature type="transmembrane region" description="Helical" evidence="10">
    <location>
        <begin position="671"/>
        <end position="689"/>
    </location>
</feature>